<keyword evidence="2" id="KW-0378">Hydrolase</keyword>
<comment type="caution">
    <text evidence="2">The sequence shown here is derived from an EMBL/GenBank/DDBJ whole genome shotgun (WGS) entry which is preliminary data.</text>
</comment>
<name>A0ABU9CGP2_9BURK</name>
<accession>A0ABU9CGP2</accession>
<evidence type="ECO:0000259" key="1">
    <source>
        <dbReference type="Pfam" id="PF12697"/>
    </source>
</evidence>
<protein>
    <submittedName>
        <fullName evidence="2">Alpha/beta hydrolase</fullName>
    </submittedName>
</protein>
<feature type="domain" description="AB hydrolase-1" evidence="1">
    <location>
        <begin position="46"/>
        <end position="287"/>
    </location>
</feature>
<keyword evidence="3" id="KW-1185">Reference proteome</keyword>
<evidence type="ECO:0000313" key="2">
    <source>
        <dbReference type="EMBL" id="MEK8051025.1"/>
    </source>
</evidence>
<dbReference type="InterPro" id="IPR050228">
    <property type="entry name" value="Carboxylesterase_BioH"/>
</dbReference>
<dbReference type="PANTHER" id="PTHR43194">
    <property type="entry name" value="HYDROLASE ALPHA/BETA FOLD FAMILY"/>
    <property type="match status" value="1"/>
</dbReference>
<organism evidence="2 3">
    <name type="scientific">Pseudaquabacterium inlustre</name>
    <dbReference type="NCBI Taxonomy" id="2984192"/>
    <lineage>
        <taxon>Bacteria</taxon>
        <taxon>Pseudomonadati</taxon>
        <taxon>Pseudomonadota</taxon>
        <taxon>Betaproteobacteria</taxon>
        <taxon>Burkholderiales</taxon>
        <taxon>Sphaerotilaceae</taxon>
        <taxon>Pseudaquabacterium</taxon>
    </lineage>
</organism>
<dbReference type="PANTHER" id="PTHR43194:SF2">
    <property type="entry name" value="PEROXISOMAL MEMBRANE PROTEIN LPX1"/>
    <property type="match status" value="1"/>
</dbReference>
<dbReference type="SUPFAM" id="SSF53474">
    <property type="entry name" value="alpha/beta-Hydrolases"/>
    <property type="match status" value="1"/>
</dbReference>
<dbReference type="Proteomes" id="UP001365405">
    <property type="component" value="Unassembled WGS sequence"/>
</dbReference>
<dbReference type="InterPro" id="IPR029058">
    <property type="entry name" value="AB_hydrolase_fold"/>
</dbReference>
<dbReference type="Gene3D" id="3.40.50.1820">
    <property type="entry name" value="alpha/beta hydrolase"/>
    <property type="match status" value="1"/>
</dbReference>
<sequence>MNAAVTADVTAAGEPVPTLERLNPQAVHLPGGVQLHHATAGAGAPLVFIHGAMGDWRAWAPQWDAFTARYRCTSYSRRYSHPNRNDMPSPDHSALIEADDLAALLDAMGTPRAILVGSSYGAFTALALAVAQPQRVAAVVAVEPAMLCYADFSEAGRAERARFRAQTIEPANAAFRRGEDALAAQLMTGGINGAASPVNQGPAYERRLQNVRAMRMLALSSDEFPLLPPQALAALPMPVLLVSGQRTPAIHAHTFANVAAAMPQAEVQRVADAGHGVARDQPAVFNALALDFLARHRAAIEARLS</sequence>
<gene>
    <name evidence="2" type="ORF">AACH10_12315</name>
</gene>
<dbReference type="InterPro" id="IPR000073">
    <property type="entry name" value="AB_hydrolase_1"/>
</dbReference>
<proteinExistence type="predicted"/>
<reference evidence="2 3" key="1">
    <citation type="submission" date="2024-04" db="EMBL/GenBank/DDBJ databases">
        <title>Novel species of the genus Ideonella isolated from streams.</title>
        <authorList>
            <person name="Lu H."/>
        </authorList>
    </citation>
    <scope>NUCLEOTIDE SEQUENCE [LARGE SCALE GENOMIC DNA]</scope>
    <source>
        <strain evidence="2 3">DXS22W</strain>
    </source>
</reference>
<dbReference type="EMBL" id="JBBUTH010000007">
    <property type="protein sequence ID" value="MEK8051025.1"/>
    <property type="molecule type" value="Genomic_DNA"/>
</dbReference>
<evidence type="ECO:0000313" key="3">
    <source>
        <dbReference type="Proteomes" id="UP001365405"/>
    </source>
</evidence>
<dbReference type="RefSeq" id="WP_341410717.1">
    <property type="nucleotide sequence ID" value="NZ_JBBUTH010000007.1"/>
</dbReference>
<dbReference type="Pfam" id="PF12697">
    <property type="entry name" value="Abhydrolase_6"/>
    <property type="match status" value="1"/>
</dbReference>
<dbReference type="GO" id="GO:0016787">
    <property type="term" value="F:hydrolase activity"/>
    <property type="evidence" value="ECO:0007669"/>
    <property type="project" value="UniProtKB-KW"/>
</dbReference>